<feature type="compositionally biased region" description="Basic and acidic residues" evidence="1">
    <location>
        <begin position="92"/>
        <end position="103"/>
    </location>
</feature>
<keyword evidence="3" id="KW-1185">Reference proteome</keyword>
<feature type="compositionally biased region" description="Acidic residues" evidence="1">
    <location>
        <begin position="46"/>
        <end position="59"/>
    </location>
</feature>
<protein>
    <submittedName>
        <fullName evidence="2">Uncharacterized protein</fullName>
    </submittedName>
</protein>
<evidence type="ECO:0000256" key="1">
    <source>
        <dbReference type="SAM" id="MobiDB-lite"/>
    </source>
</evidence>
<feature type="compositionally biased region" description="Polar residues" evidence="1">
    <location>
        <begin position="258"/>
        <end position="270"/>
    </location>
</feature>
<organism evidence="2 3">
    <name type="scientific">Collybia nuda</name>
    <dbReference type="NCBI Taxonomy" id="64659"/>
    <lineage>
        <taxon>Eukaryota</taxon>
        <taxon>Fungi</taxon>
        <taxon>Dikarya</taxon>
        <taxon>Basidiomycota</taxon>
        <taxon>Agaricomycotina</taxon>
        <taxon>Agaricomycetes</taxon>
        <taxon>Agaricomycetidae</taxon>
        <taxon>Agaricales</taxon>
        <taxon>Tricholomatineae</taxon>
        <taxon>Clitocybaceae</taxon>
        <taxon>Collybia</taxon>
    </lineage>
</organism>
<feature type="region of interest" description="Disordered" evidence="1">
    <location>
        <begin position="1"/>
        <end position="198"/>
    </location>
</feature>
<feature type="compositionally biased region" description="Basic residues" evidence="1">
    <location>
        <begin position="30"/>
        <end position="39"/>
    </location>
</feature>
<proteinExistence type="predicted"/>
<feature type="compositionally biased region" description="Polar residues" evidence="1">
    <location>
        <begin position="142"/>
        <end position="154"/>
    </location>
</feature>
<evidence type="ECO:0000313" key="2">
    <source>
        <dbReference type="EMBL" id="KAF9457680.1"/>
    </source>
</evidence>
<evidence type="ECO:0000313" key="3">
    <source>
        <dbReference type="Proteomes" id="UP000807353"/>
    </source>
</evidence>
<dbReference type="Proteomes" id="UP000807353">
    <property type="component" value="Unassembled WGS sequence"/>
</dbReference>
<feature type="region of interest" description="Disordered" evidence="1">
    <location>
        <begin position="213"/>
        <end position="333"/>
    </location>
</feature>
<feature type="compositionally biased region" description="Basic residues" evidence="1">
    <location>
        <begin position="274"/>
        <end position="284"/>
    </location>
</feature>
<name>A0A9P5XVQ6_9AGAR</name>
<sequence length="333" mass="36369">MLDSSPVALPPIPRPLKRSASTASLPTPPRTHHKRKGGRSRSSYDSDTDLESIESEVDEGENRNSHKKRRTNEANEADEEAFWMSTASTVAKDAKTGKGDAKSMSRTSSPPAPLLYRRMQNAPRVVAPVSPPPSHRRKAVVSTATTPTVLNSVPNSPPATPESRYPMRDSPNNPFLEDPNVSAKATPEPRTPQQEKPTVTYVFRGVRGVFPNPLYNHNKDRPLSPSANSRLPIDHPDFSPSTHCPPKLLFPEARRTGLRSSARQKVSTPTARAHANKNSKSKKRLCSESVSRSDNEDEETGGPPLLPTKLNFADGGSGKNVKSWQEELEAAGP</sequence>
<reference evidence="2" key="1">
    <citation type="submission" date="2020-11" db="EMBL/GenBank/DDBJ databases">
        <authorList>
            <consortium name="DOE Joint Genome Institute"/>
            <person name="Ahrendt S."/>
            <person name="Riley R."/>
            <person name="Andreopoulos W."/>
            <person name="Labutti K."/>
            <person name="Pangilinan J."/>
            <person name="Ruiz-Duenas F.J."/>
            <person name="Barrasa J.M."/>
            <person name="Sanchez-Garcia M."/>
            <person name="Camarero S."/>
            <person name="Miyauchi S."/>
            <person name="Serrano A."/>
            <person name="Linde D."/>
            <person name="Babiker R."/>
            <person name="Drula E."/>
            <person name="Ayuso-Fernandez I."/>
            <person name="Pacheco R."/>
            <person name="Padilla G."/>
            <person name="Ferreira P."/>
            <person name="Barriuso J."/>
            <person name="Kellner H."/>
            <person name="Castanera R."/>
            <person name="Alfaro M."/>
            <person name="Ramirez L."/>
            <person name="Pisabarro A.G."/>
            <person name="Kuo A."/>
            <person name="Tritt A."/>
            <person name="Lipzen A."/>
            <person name="He G."/>
            <person name="Yan M."/>
            <person name="Ng V."/>
            <person name="Cullen D."/>
            <person name="Martin F."/>
            <person name="Rosso M.-N."/>
            <person name="Henrissat B."/>
            <person name="Hibbett D."/>
            <person name="Martinez A.T."/>
            <person name="Grigoriev I.V."/>
        </authorList>
    </citation>
    <scope>NUCLEOTIDE SEQUENCE</scope>
    <source>
        <strain evidence="2">CBS 247.69</strain>
    </source>
</reference>
<gene>
    <name evidence="2" type="ORF">BDZ94DRAFT_1272600</name>
</gene>
<dbReference type="AlphaFoldDB" id="A0A9P5XVQ6"/>
<accession>A0A9P5XVQ6</accession>
<comment type="caution">
    <text evidence="2">The sequence shown here is derived from an EMBL/GenBank/DDBJ whole genome shotgun (WGS) entry which is preliminary data.</text>
</comment>
<dbReference type="EMBL" id="MU150362">
    <property type="protein sequence ID" value="KAF9457680.1"/>
    <property type="molecule type" value="Genomic_DNA"/>
</dbReference>
<dbReference type="OrthoDB" id="3364608at2759"/>